<dbReference type="Pfam" id="PF03863">
    <property type="entry name" value="Phage_mat-A"/>
    <property type="match status" value="1"/>
</dbReference>
<gene>
    <name evidence="8" type="ORF">H4Bulk46686_000003</name>
</gene>
<evidence type="ECO:0000313" key="8">
    <source>
        <dbReference type="EMBL" id="QDH87962.1"/>
    </source>
</evidence>
<evidence type="ECO:0000256" key="5">
    <source>
        <dbReference type="ARBA" id="ARBA00023104"/>
    </source>
</evidence>
<evidence type="ECO:0000256" key="4">
    <source>
        <dbReference type="ARBA" id="ARBA00022844"/>
    </source>
</evidence>
<reference evidence="8" key="1">
    <citation type="submission" date="2019-05" db="EMBL/GenBank/DDBJ databases">
        <title>Metatranscriptomic reconstruction reveals RNA viruses with the potential to shape carbon cycling in soil.</title>
        <authorList>
            <person name="Starr E.P."/>
            <person name="Nuccio E."/>
            <person name="Pett-Ridge J."/>
            <person name="Banfield J.F."/>
            <person name="Firestone M.K."/>
        </authorList>
    </citation>
    <scope>NUCLEOTIDE SEQUENCE</scope>
    <source>
        <strain evidence="8">H4_Bulk_46_scaffold_686</strain>
    </source>
</reference>
<dbReference type="GO" id="GO:0044423">
    <property type="term" value="C:virion component"/>
    <property type="evidence" value="ECO:0007669"/>
    <property type="project" value="UniProtKB-KW"/>
</dbReference>
<comment type="similarity">
    <text evidence="7">Belongs to the Leviviricetes maturation protein family.</text>
</comment>
<evidence type="ECO:0000256" key="2">
    <source>
        <dbReference type="ARBA" id="ARBA00022581"/>
    </source>
</evidence>
<keyword evidence="6" id="KW-1160">Virus entry into host cell</keyword>
<evidence type="ECO:0000256" key="3">
    <source>
        <dbReference type="ARBA" id="ARBA00022804"/>
    </source>
</evidence>
<sequence length="447" mass="49389">MDLFPLTMRTRARTSAGGAVPLVPLVYTRYDNGVLASGPSNYTGGAQSVIPWETTETIIDDPSPGRGVKSLSHVRKELTVTIDGFTSYGSFALNNRYTGSGASLNQWVLPSGTGVHFPSLSGSYWSVTPNTSQDALVRDTVDAFYSINQVDNLLNIVEAPELVESLASMLGSLHRVRSYILKHGLLTGIRGLLTRWSNLTVKRKLARFGRRGRDASSLYLMYSFGIAPLLSDMSKMQRQVKTLRSKLRTELQKQSDRLVSVHRSCGYAFSYINGSGNKVGFLDNASYNLRFKGTFDDGSSRRVCTVRGIQAPHYTIAAFRQLDYMMSRFGVTGPASFAWEVIPFSFVVDWFLDLRSITNSLDNLLTGSQKKIEDICLSDKIRFTDVATLNSGYNPSTQGNEMGRVVNTVYTRNPVTSYNKVGLAGRFGKKQASLTAALLYQTIANMR</sequence>
<accession>A0A514D2W6</accession>
<dbReference type="EMBL" id="MN033749">
    <property type="protein sequence ID" value="QDH87962.1"/>
    <property type="molecule type" value="Genomic_RNA"/>
</dbReference>
<keyword evidence="3" id="KW-1161">Viral attachment to host cell</keyword>
<evidence type="ECO:0000256" key="1">
    <source>
        <dbReference type="ARBA" id="ARBA00004328"/>
    </source>
</evidence>
<protein>
    <recommendedName>
        <fullName evidence="9">Maturation</fullName>
    </recommendedName>
</protein>
<evidence type="ECO:0000256" key="7">
    <source>
        <dbReference type="ARBA" id="ARBA00035110"/>
    </source>
</evidence>
<name>A0A514D2W6_9VIRU</name>
<dbReference type="InterPro" id="IPR005563">
    <property type="entry name" value="A_protein"/>
</dbReference>
<keyword evidence="2" id="KW-0945">Host-virus interaction</keyword>
<dbReference type="GO" id="GO:0039666">
    <property type="term" value="P:virion attachment to host cell pilus"/>
    <property type="evidence" value="ECO:0007669"/>
    <property type="project" value="UniProtKB-KW"/>
</dbReference>
<keyword evidence="4" id="KW-0946">Virion</keyword>
<proteinExistence type="inferred from homology"/>
<evidence type="ECO:0008006" key="9">
    <source>
        <dbReference type="Google" id="ProtNLM"/>
    </source>
</evidence>
<comment type="subcellular location">
    <subcellularLocation>
        <location evidence="1">Virion</location>
    </subcellularLocation>
</comment>
<organism evidence="8">
    <name type="scientific">Leviviridae sp</name>
    <dbReference type="NCBI Taxonomy" id="2027243"/>
    <lineage>
        <taxon>Viruses</taxon>
        <taxon>Riboviria</taxon>
        <taxon>Orthornavirae</taxon>
        <taxon>Lenarviricota</taxon>
        <taxon>Leviviricetes</taxon>
        <taxon>Norzivirales</taxon>
        <taxon>Fiersviridae</taxon>
    </lineage>
</organism>
<evidence type="ECO:0000256" key="6">
    <source>
        <dbReference type="ARBA" id="ARBA00023296"/>
    </source>
</evidence>
<keyword evidence="5" id="KW-1175">Viral attachment to host cell pilus</keyword>